<protein>
    <submittedName>
        <fullName evidence="1">Uncharacterized protein</fullName>
    </submittedName>
</protein>
<sequence length="176" mass="19475">MASNSDLAGEESNAPETTTQAGLYQELKIIREILPIDDELQKALHSVFAELDKLIDTDLEKLRSSIVSFVSLLSSLKKNDLNVAVGGKLFQNASSIFKQLSTVHPVFSVLYFVIVAGMTLFNKQTNGPNLESTLREMLKEQSDNDMLNECEGIKCTLTKYAKLVCAMGDKNLKPMK</sequence>
<dbReference type="AlphaFoldDB" id="A0A8S3RPQ6"/>
<proteinExistence type="predicted"/>
<accession>A0A8S3RPQ6</accession>
<gene>
    <name evidence="1" type="ORF">MEDL_21288</name>
</gene>
<evidence type="ECO:0000313" key="1">
    <source>
        <dbReference type="EMBL" id="CAG2207010.1"/>
    </source>
</evidence>
<evidence type="ECO:0000313" key="2">
    <source>
        <dbReference type="Proteomes" id="UP000683360"/>
    </source>
</evidence>
<dbReference type="EMBL" id="CAJPWZ010001067">
    <property type="protein sequence ID" value="CAG2207010.1"/>
    <property type="molecule type" value="Genomic_DNA"/>
</dbReference>
<comment type="caution">
    <text evidence="1">The sequence shown here is derived from an EMBL/GenBank/DDBJ whole genome shotgun (WGS) entry which is preliminary data.</text>
</comment>
<keyword evidence="2" id="KW-1185">Reference proteome</keyword>
<reference evidence="1" key="1">
    <citation type="submission" date="2021-03" db="EMBL/GenBank/DDBJ databases">
        <authorList>
            <person name="Bekaert M."/>
        </authorList>
    </citation>
    <scope>NUCLEOTIDE SEQUENCE</scope>
</reference>
<name>A0A8S3RPQ6_MYTED</name>
<dbReference type="Proteomes" id="UP000683360">
    <property type="component" value="Unassembled WGS sequence"/>
</dbReference>
<organism evidence="1 2">
    <name type="scientific">Mytilus edulis</name>
    <name type="common">Blue mussel</name>
    <dbReference type="NCBI Taxonomy" id="6550"/>
    <lineage>
        <taxon>Eukaryota</taxon>
        <taxon>Metazoa</taxon>
        <taxon>Spiralia</taxon>
        <taxon>Lophotrochozoa</taxon>
        <taxon>Mollusca</taxon>
        <taxon>Bivalvia</taxon>
        <taxon>Autobranchia</taxon>
        <taxon>Pteriomorphia</taxon>
        <taxon>Mytilida</taxon>
        <taxon>Mytiloidea</taxon>
        <taxon>Mytilidae</taxon>
        <taxon>Mytilinae</taxon>
        <taxon>Mytilus</taxon>
    </lineage>
</organism>